<sequence>MSWERSRSTKIYQQPPASHRLITVWPDLKVTDAPVGEDHPTPTGEHPQPIMADGLALAFGPDCLRLPWRDTQISFPEDRAPVAELEAWTPAGLDLAARLAVEPVAEPDWTWSIVLSNTSSLPVEERVWILVRSGDERLLMGVAWDGYCSYEPPLEHWGMVPAEELREGEESLGGRRLHLDVDDTVRRVHPDPRLLPTHARGAIVYDVRLTPGESTRITVGTAAADAESVAERQMSAWRDALAPASDAVLALESADQKIAWQLLAQNLQMLADYGREGLAPRQGGISRGIWPVEAIEMLRGLDVFGLGEWAAEGYRHLVSRQNEAGEVFALHAPQWAGNTGAFLAGVSIHLRSASDADPRLAAAALRAFEFIRDGRASVADEPGQRAGLFRSAQSTDWAGSAQNWMFTDALNVYGLREYARYCATHDVQRQGEVEDLVGEYQDVLRKMLDESVTWTAPGEALLSESVGMPPIDPPISPYGVTGPVTLLRTGIVDLHSLEIEGVLEYFRTRQLSRGGLLARMTDSLIIQGVPSDPWAGHTWYTTFAEAIWFDAALDSGDLDFARAIRDDLLRYAMSPEYQVAERYADNDPDFAPWQPNASGNGRILRLLAESHDAGL</sequence>
<name>A0A543BIW0_9MICO</name>
<dbReference type="EMBL" id="VFOX01000001">
    <property type="protein sequence ID" value="TQL84755.1"/>
    <property type="molecule type" value="Genomic_DNA"/>
</dbReference>
<dbReference type="OrthoDB" id="9764016at2"/>
<accession>A0A543BIW0</accession>
<evidence type="ECO:0008006" key="3">
    <source>
        <dbReference type="Google" id="ProtNLM"/>
    </source>
</evidence>
<proteinExistence type="predicted"/>
<comment type="caution">
    <text evidence="1">The sequence shown here is derived from an EMBL/GenBank/DDBJ whole genome shotgun (WGS) entry which is preliminary data.</text>
</comment>
<organism evidence="1 2">
    <name type="scientific">Microbacterium saperdae</name>
    <dbReference type="NCBI Taxonomy" id="69368"/>
    <lineage>
        <taxon>Bacteria</taxon>
        <taxon>Bacillati</taxon>
        <taxon>Actinomycetota</taxon>
        <taxon>Actinomycetes</taxon>
        <taxon>Micrococcales</taxon>
        <taxon>Microbacteriaceae</taxon>
        <taxon>Microbacterium</taxon>
    </lineage>
</organism>
<reference evidence="1 2" key="1">
    <citation type="submission" date="2019-06" db="EMBL/GenBank/DDBJ databases">
        <title>Sequencing the genomes of 1000 actinobacteria strains.</title>
        <authorList>
            <person name="Klenk H.-P."/>
        </authorList>
    </citation>
    <scope>NUCLEOTIDE SEQUENCE [LARGE SCALE GENOMIC DNA]</scope>
    <source>
        <strain evidence="1 2">DSM 20169</strain>
    </source>
</reference>
<evidence type="ECO:0000313" key="1">
    <source>
        <dbReference type="EMBL" id="TQL84755.1"/>
    </source>
</evidence>
<dbReference type="Proteomes" id="UP000317209">
    <property type="component" value="Unassembled WGS sequence"/>
</dbReference>
<gene>
    <name evidence="1" type="ORF">FB560_0347</name>
</gene>
<dbReference type="AlphaFoldDB" id="A0A543BIW0"/>
<protein>
    <recommendedName>
        <fullName evidence="3">Glycogen debranching enzyme</fullName>
    </recommendedName>
</protein>
<dbReference type="RefSeq" id="WP_141870780.1">
    <property type="nucleotide sequence ID" value="NZ_VFOX01000001.1"/>
</dbReference>
<evidence type="ECO:0000313" key="2">
    <source>
        <dbReference type="Proteomes" id="UP000317209"/>
    </source>
</evidence>
<keyword evidence="2" id="KW-1185">Reference proteome</keyword>